<dbReference type="EMBL" id="PVUH01000002">
    <property type="protein sequence ID" value="PRW94879.1"/>
    <property type="molecule type" value="Genomic_DNA"/>
</dbReference>
<protein>
    <submittedName>
        <fullName evidence="1">Uncharacterized protein</fullName>
    </submittedName>
</protein>
<name>A0A109LBZ4_PSEFL</name>
<evidence type="ECO:0000313" key="1">
    <source>
        <dbReference type="EMBL" id="KWV84962.1"/>
    </source>
</evidence>
<evidence type="ECO:0000313" key="3">
    <source>
        <dbReference type="Proteomes" id="UP000061348"/>
    </source>
</evidence>
<comment type="caution">
    <text evidence="1">The sequence shown here is derived from an EMBL/GenBank/DDBJ whole genome shotgun (WGS) entry which is preliminary data.</text>
</comment>
<proteinExistence type="predicted"/>
<dbReference type="PATRIC" id="fig|294.194.peg.5953"/>
<accession>A0A109LBZ4</accession>
<dbReference type="EMBL" id="LCYA01000145">
    <property type="protein sequence ID" value="KWV84962.1"/>
    <property type="molecule type" value="Genomic_DNA"/>
</dbReference>
<evidence type="ECO:0000313" key="4">
    <source>
        <dbReference type="Proteomes" id="UP000239731"/>
    </source>
</evidence>
<dbReference type="Proteomes" id="UP000061348">
    <property type="component" value="Unassembled WGS sequence"/>
</dbReference>
<evidence type="ECO:0000313" key="2">
    <source>
        <dbReference type="EMBL" id="PRW94879.1"/>
    </source>
</evidence>
<reference evidence="2 4" key="2">
    <citation type="submission" date="2018-03" db="EMBL/GenBank/DDBJ databases">
        <title>Blue discolouration in mozzarella cheese caused by Pseudomonas fluorescens.</title>
        <authorList>
            <person name="Chiesa F."/>
            <person name="Dalmasso A."/>
            <person name="Lomonaco S."/>
        </authorList>
    </citation>
    <scope>NUCLEOTIDE SEQUENCE [LARGE SCALE GENOMIC DNA]</scope>
    <source>
        <strain evidence="2 4">11293</strain>
    </source>
</reference>
<organism evidence="1 3">
    <name type="scientific">Pseudomonas fluorescens</name>
    <dbReference type="NCBI Taxonomy" id="294"/>
    <lineage>
        <taxon>Bacteria</taxon>
        <taxon>Pseudomonadati</taxon>
        <taxon>Pseudomonadota</taxon>
        <taxon>Gammaproteobacteria</taxon>
        <taxon>Pseudomonadales</taxon>
        <taxon>Pseudomonadaceae</taxon>
        <taxon>Pseudomonas</taxon>
    </lineage>
</organism>
<sequence length="87" mass="10136">MKDIYLLVEHGADQGEVYILGWFDDQKSAADIAEAKEWQAYREALNTEHSWSRQKPVPPDQTKYRRYWIQSVSKFSVPTIQATPALH</sequence>
<dbReference type="AlphaFoldDB" id="A0A109LBZ4"/>
<dbReference type="RefSeq" id="WP_080751120.1">
    <property type="nucleotide sequence ID" value="NZ_JAEACS010000009.1"/>
</dbReference>
<gene>
    <name evidence="2" type="ORF">C7A10_04425</name>
    <name evidence="1" type="ORF">PFLmoz3_05369</name>
</gene>
<dbReference type="Proteomes" id="UP000239731">
    <property type="component" value="Unassembled WGS sequence"/>
</dbReference>
<reference evidence="1 3" key="1">
    <citation type="submission" date="2015-05" db="EMBL/GenBank/DDBJ databases">
        <title>A genomic and transcriptomic approach to investigate the blue pigment phenotype in Pseudomonas fluorescens.</title>
        <authorList>
            <person name="Andreani N.A."/>
            <person name="Cardazzo B."/>
        </authorList>
    </citation>
    <scope>NUCLEOTIDE SEQUENCE [LARGE SCALE GENOMIC DNA]</scope>
    <source>
        <strain evidence="1 3">Ps_22</strain>
    </source>
</reference>